<dbReference type="PANTHER" id="PTHR47554">
    <property type="entry name" value="SORTING NEXIN MVP1"/>
    <property type="match status" value="1"/>
</dbReference>
<gene>
    <name evidence="12" type="ORF">HOO65_040808</name>
</gene>
<evidence type="ECO:0000256" key="4">
    <source>
        <dbReference type="ARBA" id="ARBA00010883"/>
    </source>
</evidence>
<keyword evidence="6" id="KW-0813">Transport</keyword>
<keyword evidence="8" id="KW-0653">Protein transport</keyword>
<feature type="region of interest" description="Disordered" evidence="10">
    <location>
        <begin position="270"/>
        <end position="325"/>
    </location>
</feature>
<dbReference type="InterPro" id="IPR035704">
    <property type="entry name" value="SNX8/Mvp1_PX"/>
</dbReference>
<feature type="compositionally biased region" description="Low complexity" evidence="10">
    <location>
        <begin position="433"/>
        <end position="451"/>
    </location>
</feature>
<feature type="region of interest" description="Disordered" evidence="10">
    <location>
        <begin position="366"/>
        <end position="401"/>
    </location>
</feature>
<organism evidence="12 13">
    <name type="scientific">Ceratocystis lukuohia</name>
    <dbReference type="NCBI Taxonomy" id="2019550"/>
    <lineage>
        <taxon>Eukaryota</taxon>
        <taxon>Fungi</taxon>
        <taxon>Dikarya</taxon>
        <taxon>Ascomycota</taxon>
        <taxon>Pezizomycotina</taxon>
        <taxon>Sordariomycetes</taxon>
        <taxon>Hypocreomycetidae</taxon>
        <taxon>Microascales</taxon>
        <taxon>Ceratocystidaceae</taxon>
        <taxon>Ceratocystis</taxon>
    </lineage>
</organism>
<dbReference type="GeneID" id="98118584"/>
<dbReference type="EMBL" id="JABSNW010000004">
    <property type="protein sequence ID" value="KAL2888471.1"/>
    <property type="molecule type" value="Genomic_DNA"/>
</dbReference>
<dbReference type="InterPro" id="IPR045734">
    <property type="entry name" value="Snx8_BAR_dom"/>
</dbReference>
<dbReference type="Pfam" id="PF19566">
    <property type="entry name" value="Snx8_BAR_dom"/>
    <property type="match status" value="1"/>
</dbReference>
<evidence type="ECO:0000256" key="8">
    <source>
        <dbReference type="ARBA" id="ARBA00022927"/>
    </source>
</evidence>
<feature type="domain" description="PX" evidence="11">
    <location>
        <begin position="520"/>
        <end position="634"/>
    </location>
</feature>
<comment type="similarity">
    <text evidence="4">Belongs to the sorting nexin family.</text>
</comment>
<accession>A0ABR4MJN6</accession>
<dbReference type="SUPFAM" id="SSF64268">
    <property type="entry name" value="PX domain"/>
    <property type="match status" value="1"/>
</dbReference>
<evidence type="ECO:0000256" key="1">
    <source>
        <dbReference type="ARBA" id="ARBA00002474"/>
    </source>
</evidence>
<comment type="caution">
    <text evidence="12">The sequence shown here is derived from an EMBL/GenBank/DDBJ whole genome shotgun (WGS) entry which is preliminary data.</text>
</comment>
<keyword evidence="13" id="KW-1185">Reference proteome</keyword>
<dbReference type="InterPro" id="IPR001683">
    <property type="entry name" value="PX_dom"/>
</dbReference>
<keyword evidence="9" id="KW-0472">Membrane</keyword>
<reference evidence="12 13" key="1">
    <citation type="submission" date="2020-05" db="EMBL/GenBank/DDBJ databases">
        <title>Ceratocystis lukuohia genome.</title>
        <authorList>
            <person name="Harrington T.C."/>
            <person name="Kim K."/>
            <person name="Mayers C.G."/>
        </authorList>
    </citation>
    <scope>NUCLEOTIDE SEQUENCE [LARGE SCALE GENOMIC DNA]</scope>
    <source>
        <strain evidence="12 13">C4212</strain>
    </source>
</reference>
<dbReference type="Proteomes" id="UP001610728">
    <property type="component" value="Unassembled WGS sequence"/>
</dbReference>
<comment type="subcellular location">
    <subcellularLocation>
        <location evidence="3">Cytoplasm</location>
    </subcellularLocation>
    <subcellularLocation>
        <location evidence="2">Membrane</location>
        <topology evidence="2">Peripheral membrane protein</topology>
        <orientation evidence="2">Cytoplasmic side</orientation>
    </subcellularLocation>
</comment>
<feature type="compositionally biased region" description="Polar residues" evidence="10">
    <location>
        <begin position="283"/>
        <end position="294"/>
    </location>
</feature>
<keyword evidence="7" id="KW-0963">Cytoplasm</keyword>
<evidence type="ECO:0000313" key="12">
    <source>
        <dbReference type="EMBL" id="KAL2888471.1"/>
    </source>
</evidence>
<dbReference type="PROSITE" id="PS50195">
    <property type="entry name" value="PX"/>
    <property type="match status" value="1"/>
</dbReference>
<feature type="region of interest" description="Disordered" evidence="10">
    <location>
        <begin position="42"/>
        <end position="82"/>
    </location>
</feature>
<dbReference type="PANTHER" id="PTHR47554:SF1">
    <property type="entry name" value="SORTING NEXIN MVP1"/>
    <property type="match status" value="1"/>
</dbReference>
<feature type="region of interest" description="Disordered" evidence="10">
    <location>
        <begin position="1"/>
        <end position="24"/>
    </location>
</feature>
<evidence type="ECO:0000256" key="2">
    <source>
        <dbReference type="ARBA" id="ARBA00004287"/>
    </source>
</evidence>
<evidence type="ECO:0000256" key="5">
    <source>
        <dbReference type="ARBA" id="ARBA00014268"/>
    </source>
</evidence>
<dbReference type="CDD" id="cd07597">
    <property type="entry name" value="BAR_SNX8"/>
    <property type="match status" value="1"/>
</dbReference>
<feature type="compositionally biased region" description="Low complexity" evidence="10">
    <location>
        <begin position="301"/>
        <end position="315"/>
    </location>
</feature>
<dbReference type="CDD" id="cd06866">
    <property type="entry name" value="PX_SNX8_Mvp1p_like"/>
    <property type="match status" value="1"/>
</dbReference>
<comment type="function">
    <text evidence="1">Required for vacuolar protein sorting.</text>
</comment>
<feature type="region of interest" description="Disordered" evidence="10">
    <location>
        <begin position="433"/>
        <end position="462"/>
    </location>
</feature>
<protein>
    <recommendedName>
        <fullName evidence="5">Sorting nexin MVP1</fullName>
    </recommendedName>
</protein>
<dbReference type="Gene3D" id="1.20.1270.60">
    <property type="entry name" value="Arfaptin homology (AH) domain/BAR domain"/>
    <property type="match status" value="1"/>
</dbReference>
<evidence type="ECO:0000259" key="11">
    <source>
        <dbReference type="PROSITE" id="PS50195"/>
    </source>
</evidence>
<dbReference type="Gene3D" id="3.30.1520.10">
    <property type="entry name" value="Phox-like domain"/>
    <property type="match status" value="1"/>
</dbReference>
<dbReference type="SMART" id="SM00312">
    <property type="entry name" value="PX"/>
    <property type="match status" value="1"/>
</dbReference>
<feature type="compositionally biased region" description="Polar residues" evidence="10">
    <location>
        <begin position="452"/>
        <end position="462"/>
    </location>
</feature>
<evidence type="ECO:0000313" key="13">
    <source>
        <dbReference type="Proteomes" id="UP001610728"/>
    </source>
</evidence>
<proteinExistence type="inferred from homology"/>
<evidence type="ECO:0000256" key="10">
    <source>
        <dbReference type="SAM" id="MobiDB-lite"/>
    </source>
</evidence>
<evidence type="ECO:0000256" key="9">
    <source>
        <dbReference type="ARBA" id="ARBA00023136"/>
    </source>
</evidence>
<evidence type="ECO:0000256" key="7">
    <source>
        <dbReference type="ARBA" id="ARBA00022490"/>
    </source>
</evidence>
<dbReference type="RefSeq" id="XP_070859651.1">
    <property type="nucleotide sequence ID" value="XM_071002522.1"/>
</dbReference>
<dbReference type="InterPro" id="IPR027267">
    <property type="entry name" value="AH/BAR_dom_sf"/>
</dbReference>
<dbReference type="Pfam" id="PF00787">
    <property type="entry name" value="PX"/>
    <property type="match status" value="1"/>
</dbReference>
<dbReference type="InterPro" id="IPR028662">
    <property type="entry name" value="SNX8/Mvp1"/>
</dbReference>
<evidence type="ECO:0000256" key="6">
    <source>
        <dbReference type="ARBA" id="ARBA00022448"/>
    </source>
</evidence>
<sequence length="900" mass="98975">MSLFGDSPPSSPGPRPNRSIFNDADPVSRMGAVSLFADLDADNIASDPGASSPSLWAPTTTSTSPAPAAGIPSRTRPRTKSRAEVIRSLLPSATSSVLGPVPAAYDELWLQIRRAEAQRSSGESSEEITMLNEGAVDRVLDDAMIEGANRQIIRDLVVPEGGDPLVSRGEFNALLALVGLAQAGERPSLEAVDRQRNGDAISQAASQSADQIVYDGVEPRALHCEIFLIFLPPQSRSQPDDQADRRICSFSLIIDLPVPRFLDPILKNTEELRAKPPQKPDTSESAQEQTTAEPPSQPDIHSPSHSFSSSPNVSSRRSKMAAATMAAPLHEETHIKYTDAEDPWASPDMHRGHDHIQSHVVETQSSVLGGDDDPNDRSPVPSSPIADSVSSPTSRVASPDPSASALFDNNISSNLVAGDSSDLFPVSDAAASTTAIPSSAPSPFPVASTSPRSPTNAIRPSTLASPTSNWSYYDNGGFGEPVNPFGGPSTAAATRNSVTTNRADQNLPPLPRSSARTAVEETVLVTLMPEKEGIFLFQHHNYEVVSSRRGSKVIRRYSDFVWLLNCLHKRYPFRALPMLPPKRVALNGNHLSNDGAFIEKRRRGLARFLNAIVRHPVLSLDQLVIMFLTVPTELSVWRKQATISVQDEFTGRKLSPGLEDSLPKAALEELFSRTRLGIRRSADLYIGVCNIMDRLVKRTEGVAADHARIALSLISLTETNADVYATDTSDVPQVNDGLQAMSRHLRACQTLLEDESRAWEAGVLEDLKKQRDALVSMRDMFERRDLLDKDNIPVLEKRINMNKSKIDVIRQKNESAAKYEELEKLTEAIHQDKQSIVDQHNRSVFVRECIRDELRYFQVTQYHVTRWNQDWAQERVKYAEMLADNWRSLIDGLEGMPLGE</sequence>
<dbReference type="InterPro" id="IPR036871">
    <property type="entry name" value="PX_dom_sf"/>
</dbReference>
<evidence type="ECO:0000256" key="3">
    <source>
        <dbReference type="ARBA" id="ARBA00004496"/>
    </source>
</evidence>
<name>A0ABR4MJN6_9PEZI</name>
<feature type="compositionally biased region" description="Low complexity" evidence="10">
    <location>
        <begin position="50"/>
        <end position="69"/>
    </location>
</feature>